<evidence type="ECO:0000313" key="2">
    <source>
        <dbReference type="Proteomes" id="UP000276133"/>
    </source>
</evidence>
<dbReference type="Proteomes" id="UP000276133">
    <property type="component" value="Unassembled WGS sequence"/>
</dbReference>
<evidence type="ECO:0000313" key="1">
    <source>
        <dbReference type="EMBL" id="RNA35737.1"/>
    </source>
</evidence>
<protein>
    <submittedName>
        <fullName evidence="1">Uncharacterized protein</fullName>
    </submittedName>
</protein>
<reference evidence="1 2" key="1">
    <citation type="journal article" date="2018" name="Sci. Rep.">
        <title>Genomic signatures of local adaptation to the degree of environmental predictability in rotifers.</title>
        <authorList>
            <person name="Franch-Gras L."/>
            <person name="Hahn C."/>
            <person name="Garcia-Roger E.M."/>
            <person name="Carmona M.J."/>
            <person name="Serra M."/>
            <person name="Gomez A."/>
        </authorList>
    </citation>
    <scope>NUCLEOTIDE SEQUENCE [LARGE SCALE GENOMIC DNA]</scope>
    <source>
        <strain evidence="1">HYR1</strain>
    </source>
</reference>
<proteinExistence type="predicted"/>
<gene>
    <name evidence="1" type="ORF">BpHYR1_031138</name>
</gene>
<name>A0A3M7SJE7_BRAPC</name>
<dbReference type="EMBL" id="REGN01001291">
    <property type="protein sequence ID" value="RNA35737.1"/>
    <property type="molecule type" value="Genomic_DNA"/>
</dbReference>
<dbReference type="AlphaFoldDB" id="A0A3M7SJE7"/>
<keyword evidence="2" id="KW-1185">Reference proteome</keyword>
<sequence>MEIIYCFLPSNRGPLSRAPMTTSRTLKNPFRPDKQSACSAISLRLFFHRFHILTSELFGQKINDLNFDEKKLASKAHNYIIRIGAY</sequence>
<comment type="caution">
    <text evidence="1">The sequence shown here is derived from an EMBL/GenBank/DDBJ whole genome shotgun (WGS) entry which is preliminary data.</text>
</comment>
<accession>A0A3M7SJE7</accession>
<organism evidence="1 2">
    <name type="scientific">Brachionus plicatilis</name>
    <name type="common">Marine rotifer</name>
    <name type="synonym">Brachionus muelleri</name>
    <dbReference type="NCBI Taxonomy" id="10195"/>
    <lineage>
        <taxon>Eukaryota</taxon>
        <taxon>Metazoa</taxon>
        <taxon>Spiralia</taxon>
        <taxon>Gnathifera</taxon>
        <taxon>Rotifera</taxon>
        <taxon>Eurotatoria</taxon>
        <taxon>Monogononta</taxon>
        <taxon>Pseudotrocha</taxon>
        <taxon>Ploima</taxon>
        <taxon>Brachionidae</taxon>
        <taxon>Brachionus</taxon>
    </lineage>
</organism>